<reference evidence="1 2" key="1">
    <citation type="submission" date="2024-05" db="EMBL/GenBank/DDBJ databases">
        <title>A draft genome resource for the thread blight pathogen Marasmius tenuissimus strain MS-2.</title>
        <authorList>
            <person name="Yulfo-Soto G.E."/>
            <person name="Baruah I.K."/>
            <person name="Amoako-Attah I."/>
            <person name="Bukari Y."/>
            <person name="Meinhardt L.W."/>
            <person name="Bailey B.A."/>
            <person name="Cohen S.P."/>
        </authorList>
    </citation>
    <scope>NUCLEOTIDE SEQUENCE [LARGE SCALE GENOMIC DNA]</scope>
    <source>
        <strain evidence="1 2">MS-2</strain>
    </source>
</reference>
<name>A0ABR2ZAI5_9AGAR</name>
<dbReference type="EMBL" id="JBBXMP010000432">
    <property type="protein sequence ID" value="KAL0057798.1"/>
    <property type="molecule type" value="Genomic_DNA"/>
</dbReference>
<evidence type="ECO:0000313" key="2">
    <source>
        <dbReference type="Proteomes" id="UP001437256"/>
    </source>
</evidence>
<evidence type="ECO:0000313" key="1">
    <source>
        <dbReference type="EMBL" id="KAL0057798.1"/>
    </source>
</evidence>
<comment type="caution">
    <text evidence="1">The sequence shown here is derived from an EMBL/GenBank/DDBJ whole genome shotgun (WGS) entry which is preliminary data.</text>
</comment>
<gene>
    <name evidence="1" type="ORF">AAF712_015541</name>
</gene>
<proteinExistence type="predicted"/>
<sequence length="162" mass="18275">MPQSEIQLSRSLHQTHRGLKLALQALITERQMGELVKVTTGTDRLRRAKGISFLNIPGASLADRTTLFWMDAIEATGLMTLGSLSDFVKMFRDSHGQSRPDQRTVLLIYSDHRSEAYLPSTVVDNTIARLEIEYPCIYRTANTVEDAAKVILNYMHALHDMV</sequence>
<keyword evidence="2" id="KW-1185">Reference proteome</keyword>
<organism evidence="1 2">
    <name type="scientific">Marasmius tenuissimus</name>
    <dbReference type="NCBI Taxonomy" id="585030"/>
    <lineage>
        <taxon>Eukaryota</taxon>
        <taxon>Fungi</taxon>
        <taxon>Dikarya</taxon>
        <taxon>Basidiomycota</taxon>
        <taxon>Agaricomycotina</taxon>
        <taxon>Agaricomycetes</taxon>
        <taxon>Agaricomycetidae</taxon>
        <taxon>Agaricales</taxon>
        <taxon>Marasmiineae</taxon>
        <taxon>Marasmiaceae</taxon>
        <taxon>Marasmius</taxon>
    </lineage>
</organism>
<dbReference type="Proteomes" id="UP001437256">
    <property type="component" value="Unassembled WGS sequence"/>
</dbReference>
<protein>
    <submittedName>
        <fullName evidence="1">Uncharacterized protein</fullName>
    </submittedName>
</protein>
<accession>A0ABR2ZAI5</accession>